<dbReference type="Pfam" id="PF01476">
    <property type="entry name" value="LysM"/>
    <property type="match status" value="1"/>
</dbReference>
<accession>A0A2A5JLW5</accession>
<comment type="caution">
    <text evidence="2">The sequence shown here is derived from an EMBL/GenBank/DDBJ whole genome shotgun (WGS) entry which is preliminary data.</text>
</comment>
<reference evidence="3" key="1">
    <citation type="journal article" date="2019" name="Genome Announc.">
        <title>Draft Genome Sequence of Pseudoalteromonas piscicida Strain 36Y ROTHPW, an Hypersaline Seawater Isolate from the South Coast of Sonora, Mexico.</title>
        <authorList>
            <person name="Sanchez-Diaz R."/>
            <person name="Molina-Garza Z.J."/>
            <person name="Cruz-Suarez L.E."/>
            <person name="Selvin J."/>
            <person name="Kiran G.S."/>
            <person name="Ibarra-Gamez J.C."/>
            <person name="Gomez-Gil B."/>
            <person name="Galaviz-Silva L."/>
        </authorList>
    </citation>
    <scope>NUCLEOTIDE SEQUENCE [LARGE SCALE GENOMIC DNA]</scope>
    <source>
        <strain evidence="3">36Y_RITHPW</strain>
    </source>
</reference>
<dbReference type="Proteomes" id="UP000228621">
    <property type="component" value="Unassembled WGS sequence"/>
</dbReference>
<feature type="domain" description="LysM" evidence="1">
    <location>
        <begin position="31"/>
        <end position="79"/>
    </location>
</feature>
<dbReference type="AlphaFoldDB" id="A0A2A5JLW5"/>
<dbReference type="EMBL" id="NKHF01000089">
    <property type="protein sequence ID" value="PCK30241.1"/>
    <property type="molecule type" value="Genomic_DNA"/>
</dbReference>
<dbReference type="Gene3D" id="3.10.350.10">
    <property type="entry name" value="LysM domain"/>
    <property type="match status" value="1"/>
</dbReference>
<dbReference type="InterPro" id="IPR036779">
    <property type="entry name" value="LysM_dom_sf"/>
</dbReference>
<dbReference type="InterPro" id="IPR052196">
    <property type="entry name" value="Bact_Kbp"/>
</dbReference>
<dbReference type="PANTHER" id="PTHR34700:SF4">
    <property type="entry name" value="PHAGE-LIKE ELEMENT PBSX PROTEIN XKDP"/>
    <property type="match status" value="1"/>
</dbReference>
<dbReference type="SMART" id="SM00257">
    <property type="entry name" value="LysM"/>
    <property type="match status" value="1"/>
</dbReference>
<evidence type="ECO:0000313" key="2">
    <source>
        <dbReference type="EMBL" id="PCK30241.1"/>
    </source>
</evidence>
<gene>
    <name evidence="2" type="ORF">CEX98_18200</name>
</gene>
<organism evidence="2 3">
    <name type="scientific">Pseudoalteromonas piscicida</name>
    <dbReference type="NCBI Taxonomy" id="43662"/>
    <lineage>
        <taxon>Bacteria</taxon>
        <taxon>Pseudomonadati</taxon>
        <taxon>Pseudomonadota</taxon>
        <taxon>Gammaproteobacteria</taxon>
        <taxon>Alteromonadales</taxon>
        <taxon>Pseudoalteromonadaceae</taxon>
        <taxon>Pseudoalteromonas</taxon>
    </lineage>
</organism>
<proteinExistence type="predicted"/>
<keyword evidence="3" id="KW-1185">Reference proteome</keyword>
<dbReference type="InterPro" id="IPR018392">
    <property type="entry name" value="LysM"/>
</dbReference>
<dbReference type="RefSeq" id="WP_099643446.1">
    <property type="nucleotide sequence ID" value="NZ_JAQPZX010000052.1"/>
</dbReference>
<dbReference type="SUPFAM" id="SSF54106">
    <property type="entry name" value="LysM domain"/>
    <property type="match status" value="1"/>
</dbReference>
<evidence type="ECO:0000313" key="3">
    <source>
        <dbReference type="Proteomes" id="UP000228621"/>
    </source>
</evidence>
<sequence>MKYPIAAIMIASCTVFTVKAETLTVKANAPQHYVVKKGDTLWDISKMYLRSPWKWKQLWQWNPSIKNPDLIYPGDNLKLQYDANGNPMLVLDKSIKKLSPHTRIVNQKAKAIPTLPLPLMEPFLRFEQALSESVFSQSPIVLGADRNVKNASPGHLLYVKADLVKGGHYAIYRQGETYRTLDSNEALGLEAVLVGFGHVVEQGDIRAGRPAKLKLEVAKQEVRAGDIVLPIADGQSYPAQFAMSRPEQQTHGRIIASDNKLREFSTMSVVVLDVGSKAQLKEGHILDIVRQSPTVIESQHGPRYIEDASRLDKMITEMGSWFGEENDDNSVVWHMPKEKVGEVMVFKVYDDLSYAMVVATSEPIRVGDYVQAFKEVAHN</sequence>
<dbReference type="OrthoDB" id="9765158at2"/>
<evidence type="ECO:0000259" key="1">
    <source>
        <dbReference type="PROSITE" id="PS51782"/>
    </source>
</evidence>
<dbReference type="PANTHER" id="PTHR34700">
    <property type="entry name" value="POTASSIUM BINDING PROTEIN KBP"/>
    <property type="match status" value="1"/>
</dbReference>
<protein>
    <submittedName>
        <fullName evidence="2">Peptidoglycan-binding protein</fullName>
    </submittedName>
</protein>
<name>A0A2A5JLW5_PSEO7</name>
<dbReference type="CDD" id="cd00118">
    <property type="entry name" value="LysM"/>
    <property type="match status" value="1"/>
</dbReference>
<dbReference type="PROSITE" id="PS51782">
    <property type="entry name" value="LYSM"/>
    <property type="match status" value="1"/>
</dbReference>